<dbReference type="InterPro" id="IPR003812">
    <property type="entry name" value="Fido"/>
</dbReference>
<dbReference type="RefSeq" id="WP_341627024.1">
    <property type="nucleotide sequence ID" value="NZ_JBAKBA010000006.1"/>
</dbReference>
<protein>
    <submittedName>
        <fullName evidence="2">Fic family protein</fullName>
    </submittedName>
</protein>
<evidence type="ECO:0000313" key="2">
    <source>
        <dbReference type="EMBL" id="MEL0658354.1"/>
    </source>
</evidence>
<keyword evidence="3" id="KW-1185">Reference proteome</keyword>
<name>A0ABU9H8Z8_9GAMM</name>
<dbReference type="PANTHER" id="PTHR13504:SF38">
    <property type="entry name" value="FIDO DOMAIN-CONTAINING PROTEIN"/>
    <property type="match status" value="1"/>
</dbReference>
<dbReference type="Gene3D" id="1.10.3290.10">
    <property type="entry name" value="Fido-like domain"/>
    <property type="match status" value="1"/>
</dbReference>
<comment type="caution">
    <text evidence="2">The sequence shown here is derived from an EMBL/GenBank/DDBJ whole genome shotgun (WGS) entry which is preliminary data.</text>
</comment>
<feature type="domain" description="Fido" evidence="1">
    <location>
        <begin position="186"/>
        <end position="343"/>
    </location>
</feature>
<reference evidence="2 3" key="1">
    <citation type="submission" date="2024-02" db="EMBL/GenBank/DDBJ databases">
        <title>Bacteria isolated from the canopy kelp, Nereocystis luetkeana.</title>
        <authorList>
            <person name="Pfister C.A."/>
            <person name="Younker I.T."/>
            <person name="Light S.H."/>
        </authorList>
    </citation>
    <scope>NUCLEOTIDE SEQUENCE [LARGE SCALE GENOMIC DNA]</scope>
    <source>
        <strain evidence="2 3">TI.2.07</strain>
    </source>
</reference>
<dbReference type="PANTHER" id="PTHR13504">
    <property type="entry name" value="FIDO DOMAIN-CONTAINING PROTEIN DDB_G0283145"/>
    <property type="match status" value="1"/>
</dbReference>
<sequence>MARLRTPPDFYKIMGELDSKEFIGIVGKLNATDNNGEYMPWHKFMWKTDTHNGLSKENAWLSTKIARNSLLNKFSDLPAEHEKFMQFCVPNSLYEKLHIIDKLTGGGHALSDSPLVSNGEKDRYLVRNLIMEEAITSSQLEGASTTRKVAKKMLSDKRNPKDKSEQMIVNNYMLMKSAVEKKDEELTIDLILEFHYCATHKAIDNGAKSGCLRDDNDITIGDIYNEVAHTPPCYKSLEDRLNKLCTFANTDHSATNELNNDGFIHPLIKAIILHFMIGYIHPFGDGNGRTARALFYWFMLKSGYWMFEYVSISKLIQEKRGDYDKAFIFTETDEFDMTYFIYHQADIVTKAVQSLQDHIDQKKSEFNDFRNWIDNSPVSKNLKHGELEILKEAVKEGGKLFTSKSIAADFDINEGTARSYLNKLVDCELLLSTKPKNSRSIVYVAPAQLKDRLKL</sequence>
<gene>
    <name evidence="2" type="ORF">V6255_04290</name>
</gene>
<dbReference type="PROSITE" id="PS51459">
    <property type="entry name" value="FIDO"/>
    <property type="match status" value="1"/>
</dbReference>
<evidence type="ECO:0000259" key="1">
    <source>
        <dbReference type="PROSITE" id="PS51459"/>
    </source>
</evidence>
<evidence type="ECO:0000313" key="3">
    <source>
        <dbReference type="Proteomes" id="UP001366060"/>
    </source>
</evidence>
<dbReference type="InterPro" id="IPR040198">
    <property type="entry name" value="Fido_containing"/>
</dbReference>
<dbReference type="EMBL" id="JBAKBA010000006">
    <property type="protein sequence ID" value="MEL0658354.1"/>
    <property type="molecule type" value="Genomic_DNA"/>
</dbReference>
<proteinExistence type="predicted"/>
<dbReference type="SUPFAM" id="SSF140931">
    <property type="entry name" value="Fic-like"/>
    <property type="match status" value="1"/>
</dbReference>
<dbReference type="InterPro" id="IPR036597">
    <property type="entry name" value="Fido-like_dom_sf"/>
</dbReference>
<organism evidence="2 3">
    <name type="scientific">Psychromonas arctica</name>
    <dbReference type="NCBI Taxonomy" id="168275"/>
    <lineage>
        <taxon>Bacteria</taxon>
        <taxon>Pseudomonadati</taxon>
        <taxon>Pseudomonadota</taxon>
        <taxon>Gammaproteobacteria</taxon>
        <taxon>Alteromonadales</taxon>
        <taxon>Psychromonadaceae</taxon>
        <taxon>Psychromonas</taxon>
    </lineage>
</organism>
<dbReference type="Pfam" id="PF02661">
    <property type="entry name" value="Fic"/>
    <property type="match status" value="1"/>
</dbReference>
<dbReference type="Proteomes" id="UP001366060">
    <property type="component" value="Unassembled WGS sequence"/>
</dbReference>
<accession>A0ABU9H8Z8</accession>